<protein>
    <submittedName>
        <fullName evidence="1">Secreted protein</fullName>
    </submittedName>
</protein>
<organism evidence="1">
    <name type="scientific">Mesocestoides corti</name>
    <name type="common">Flatworm</name>
    <dbReference type="NCBI Taxonomy" id="53468"/>
    <lineage>
        <taxon>Eukaryota</taxon>
        <taxon>Metazoa</taxon>
        <taxon>Spiralia</taxon>
        <taxon>Lophotrochozoa</taxon>
        <taxon>Platyhelminthes</taxon>
        <taxon>Cestoda</taxon>
        <taxon>Eucestoda</taxon>
        <taxon>Cyclophyllidea</taxon>
        <taxon>Mesocestoididae</taxon>
        <taxon>Mesocestoides</taxon>
    </lineage>
</organism>
<dbReference type="AlphaFoldDB" id="A0A5K3G892"/>
<reference evidence="1" key="1">
    <citation type="submission" date="2019-11" db="UniProtKB">
        <authorList>
            <consortium name="WormBaseParasite"/>
        </authorList>
    </citation>
    <scope>IDENTIFICATION</scope>
</reference>
<proteinExistence type="predicted"/>
<accession>A0A5K3G892</accession>
<name>A0A5K3G892_MESCO</name>
<sequence length="111" mass="12267">CGHREVAELVLWSTSESVGLQPVARVSCYGIANVQVHFVLSYKSSIAYQKSLLVNESSCRNRDGLCLFMVQGSSDCVGAPSLDSPTDTGEVQPRRSTSCKAKWKHVRQTFW</sequence>
<evidence type="ECO:0000313" key="1">
    <source>
        <dbReference type="WBParaSite" id="MCU_014846-RA"/>
    </source>
</evidence>
<dbReference type="WBParaSite" id="MCU_014846-RA">
    <property type="protein sequence ID" value="MCU_014846-RA"/>
    <property type="gene ID" value="MCU_014846"/>
</dbReference>